<feature type="domain" description="CinA C-terminal" evidence="1">
    <location>
        <begin position="4"/>
        <end position="157"/>
    </location>
</feature>
<dbReference type="EMBL" id="BMMQ01000005">
    <property type="protein sequence ID" value="GGO64485.1"/>
    <property type="molecule type" value="Genomic_DNA"/>
</dbReference>
<accession>A0ABQ2N2E0</accession>
<dbReference type="Pfam" id="PF02464">
    <property type="entry name" value="CinA"/>
    <property type="match status" value="1"/>
</dbReference>
<dbReference type="InterPro" id="IPR036653">
    <property type="entry name" value="CinA-like_C"/>
</dbReference>
<dbReference type="RefSeq" id="WP_188701361.1">
    <property type="nucleotide sequence ID" value="NZ_BMMQ01000005.1"/>
</dbReference>
<dbReference type="SUPFAM" id="SSF142433">
    <property type="entry name" value="CinA-like"/>
    <property type="match status" value="1"/>
</dbReference>
<dbReference type="Proteomes" id="UP000638043">
    <property type="component" value="Unassembled WGS sequence"/>
</dbReference>
<dbReference type="InterPro" id="IPR008136">
    <property type="entry name" value="CinA_C"/>
</dbReference>
<name>A0ABQ2N2E0_9MICO</name>
<reference evidence="3" key="1">
    <citation type="journal article" date="2019" name="Int. J. Syst. Evol. Microbiol.">
        <title>The Global Catalogue of Microorganisms (GCM) 10K type strain sequencing project: providing services to taxonomists for standard genome sequencing and annotation.</title>
        <authorList>
            <consortium name="The Broad Institute Genomics Platform"/>
            <consortium name="The Broad Institute Genome Sequencing Center for Infectious Disease"/>
            <person name="Wu L."/>
            <person name="Ma J."/>
        </authorList>
    </citation>
    <scope>NUCLEOTIDE SEQUENCE [LARGE SCALE GENOMIC DNA]</scope>
    <source>
        <strain evidence="3">CGMCC 4.7181</strain>
    </source>
</reference>
<keyword evidence="3" id="KW-1185">Reference proteome</keyword>
<protein>
    <submittedName>
        <fullName evidence="2">Competence damage-inducible protein A</fullName>
    </submittedName>
</protein>
<proteinExistence type="predicted"/>
<sequence>MTRAAALVETLVARGLTIAAAESLTGGLVASALVDVPGASRTMRGGIVAYDTRAKRDLLGVDGGLLAERGAVNPRVAEQMASGIRRAFTLDGSIADLGLATTGVAGPDPQDGHAVGTVYVAVASAEDVVVERCELSGGRAEIRAAAVDAVLELALRVLGNNSH</sequence>
<dbReference type="Gene3D" id="3.90.950.20">
    <property type="entry name" value="CinA-like"/>
    <property type="match status" value="1"/>
</dbReference>
<evidence type="ECO:0000259" key="1">
    <source>
        <dbReference type="Pfam" id="PF02464"/>
    </source>
</evidence>
<comment type="caution">
    <text evidence="2">The sequence shown here is derived from an EMBL/GenBank/DDBJ whole genome shotgun (WGS) entry which is preliminary data.</text>
</comment>
<organism evidence="2 3">
    <name type="scientific">Microbacterium nanhaiense</name>
    <dbReference type="NCBI Taxonomy" id="1301026"/>
    <lineage>
        <taxon>Bacteria</taxon>
        <taxon>Bacillati</taxon>
        <taxon>Actinomycetota</taxon>
        <taxon>Actinomycetes</taxon>
        <taxon>Micrococcales</taxon>
        <taxon>Microbacteriaceae</taxon>
        <taxon>Microbacterium</taxon>
    </lineage>
</organism>
<dbReference type="NCBIfam" id="TIGR00199">
    <property type="entry name" value="PncC_domain"/>
    <property type="match status" value="1"/>
</dbReference>
<evidence type="ECO:0000313" key="3">
    <source>
        <dbReference type="Proteomes" id="UP000638043"/>
    </source>
</evidence>
<evidence type="ECO:0000313" key="2">
    <source>
        <dbReference type="EMBL" id="GGO64485.1"/>
    </source>
</evidence>
<gene>
    <name evidence="2" type="ORF">GCM10010910_19480</name>
</gene>